<protein>
    <recommendedName>
        <fullName evidence="3">DUF3990 domain-containing protein</fullName>
    </recommendedName>
</protein>
<dbReference type="Gene3D" id="3.90.175.10">
    <property type="entry name" value="Diphtheria Toxin, domain 1"/>
    <property type="match status" value="1"/>
</dbReference>
<comment type="caution">
    <text evidence="1">The sequence shown here is derived from an EMBL/GenBank/DDBJ whole genome shotgun (WGS) entry which is preliminary data.</text>
</comment>
<evidence type="ECO:0000313" key="1">
    <source>
        <dbReference type="EMBL" id="RSI85859.1"/>
    </source>
</evidence>
<accession>A0A3R9IC67</accession>
<gene>
    <name evidence="1" type="ORF">D8849_07970</name>
</gene>
<dbReference type="EMBL" id="RJNW01000005">
    <property type="protein sequence ID" value="RSI85859.1"/>
    <property type="molecule type" value="Genomic_DNA"/>
</dbReference>
<evidence type="ECO:0000313" key="2">
    <source>
        <dbReference type="Proteomes" id="UP000278063"/>
    </source>
</evidence>
<dbReference type="Proteomes" id="UP000278063">
    <property type="component" value="Unassembled WGS sequence"/>
</dbReference>
<sequence length="174" mass="19985">MNVLAFHGTGLSNYENIVKTKSFSFKRRDDHWLGNGVYFFVDDFERAKRWAEGNRPDKNTAPVVIETKFEFKQGELLDLDKSDGLKKLNDFARNFKTELQRKRVLINNTDEHKFHCKLLDAFVYRNKKYKAVCRTMNSSGNPVIGASGFVPLAKQLNIVEANIINICGLKLHSV</sequence>
<reference evidence="1 2" key="1">
    <citation type="submission" date="2018-11" db="EMBL/GenBank/DDBJ databases">
        <title>Species Designations Belie Phenotypic and Genotypic Heterogeneity in Oral Streptococci.</title>
        <authorList>
            <person name="Velsko I."/>
        </authorList>
    </citation>
    <scope>NUCLEOTIDE SEQUENCE [LARGE SCALE GENOMIC DNA]</scope>
    <source>
        <strain evidence="1 2">KLC01</strain>
    </source>
</reference>
<evidence type="ECO:0008006" key="3">
    <source>
        <dbReference type="Google" id="ProtNLM"/>
    </source>
</evidence>
<name>A0A3R9IC67_STRMT</name>
<proteinExistence type="predicted"/>
<dbReference type="AlphaFoldDB" id="A0A3R9IC67"/>
<organism evidence="1 2">
    <name type="scientific">Streptococcus mitis</name>
    <dbReference type="NCBI Taxonomy" id="28037"/>
    <lineage>
        <taxon>Bacteria</taxon>
        <taxon>Bacillati</taxon>
        <taxon>Bacillota</taxon>
        <taxon>Bacilli</taxon>
        <taxon>Lactobacillales</taxon>
        <taxon>Streptococcaceae</taxon>
        <taxon>Streptococcus</taxon>
        <taxon>Streptococcus mitis group</taxon>
    </lineage>
</organism>
<dbReference type="SUPFAM" id="SSF56399">
    <property type="entry name" value="ADP-ribosylation"/>
    <property type="match status" value="1"/>
</dbReference>